<accession>A0A9D3YD06</accession>
<dbReference type="EMBL" id="JAIWYP010000016">
    <property type="protein sequence ID" value="KAH3698278.1"/>
    <property type="molecule type" value="Genomic_DNA"/>
</dbReference>
<sequence length="54" mass="6365">MEEFGQYILNALYGTLNLAPGLQRQQRFDSLTKRIRERIFLHSGCRIPQLLMDI</sequence>
<evidence type="ECO:0000313" key="2">
    <source>
        <dbReference type="Proteomes" id="UP000828390"/>
    </source>
</evidence>
<organism evidence="1 2">
    <name type="scientific">Dreissena polymorpha</name>
    <name type="common">Zebra mussel</name>
    <name type="synonym">Mytilus polymorpha</name>
    <dbReference type="NCBI Taxonomy" id="45954"/>
    <lineage>
        <taxon>Eukaryota</taxon>
        <taxon>Metazoa</taxon>
        <taxon>Spiralia</taxon>
        <taxon>Lophotrochozoa</taxon>
        <taxon>Mollusca</taxon>
        <taxon>Bivalvia</taxon>
        <taxon>Autobranchia</taxon>
        <taxon>Heteroconchia</taxon>
        <taxon>Euheterodonta</taxon>
        <taxon>Imparidentia</taxon>
        <taxon>Neoheterodontei</taxon>
        <taxon>Myida</taxon>
        <taxon>Dreissenoidea</taxon>
        <taxon>Dreissenidae</taxon>
        <taxon>Dreissena</taxon>
    </lineage>
</organism>
<proteinExistence type="predicted"/>
<keyword evidence="2" id="KW-1185">Reference proteome</keyword>
<dbReference type="Proteomes" id="UP000828390">
    <property type="component" value="Unassembled WGS sequence"/>
</dbReference>
<protein>
    <submittedName>
        <fullName evidence="1">Uncharacterized protein</fullName>
    </submittedName>
</protein>
<dbReference type="AlphaFoldDB" id="A0A9D3YD06"/>
<reference evidence="1" key="1">
    <citation type="journal article" date="2019" name="bioRxiv">
        <title>The Genome of the Zebra Mussel, Dreissena polymorpha: A Resource for Invasive Species Research.</title>
        <authorList>
            <person name="McCartney M.A."/>
            <person name="Auch B."/>
            <person name="Kono T."/>
            <person name="Mallez S."/>
            <person name="Zhang Y."/>
            <person name="Obille A."/>
            <person name="Becker A."/>
            <person name="Abrahante J.E."/>
            <person name="Garbe J."/>
            <person name="Badalamenti J.P."/>
            <person name="Herman A."/>
            <person name="Mangelson H."/>
            <person name="Liachko I."/>
            <person name="Sullivan S."/>
            <person name="Sone E.D."/>
            <person name="Koren S."/>
            <person name="Silverstein K.A.T."/>
            <person name="Beckman K.B."/>
            <person name="Gohl D.M."/>
        </authorList>
    </citation>
    <scope>NUCLEOTIDE SEQUENCE</scope>
    <source>
        <strain evidence="1">Duluth1</strain>
        <tissue evidence="1">Whole animal</tissue>
    </source>
</reference>
<evidence type="ECO:0000313" key="1">
    <source>
        <dbReference type="EMBL" id="KAH3698278.1"/>
    </source>
</evidence>
<comment type="caution">
    <text evidence="1">The sequence shown here is derived from an EMBL/GenBank/DDBJ whole genome shotgun (WGS) entry which is preliminary data.</text>
</comment>
<name>A0A9D3YD06_DREPO</name>
<gene>
    <name evidence="1" type="ORF">DPMN_085797</name>
</gene>
<reference evidence="1" key="2">
    <citation type="submission" date="2020-11" db="EMBL/GenBank/DDBJ databases">
        <authorList>
            <person name="McCartney M.A."/>
            <person name="Auch B."/>
            <person name="Kono T."/>
            <person name="Mallez S."/>
            <person name="Becker A."/>
            <person name="Gohl D.M."/>
            <person name="Silverstein K.A.T."/>
            <person name="Koren S."/>
            <person name="Bechman K.B."/>
            <person name="Herman A."/>
            <person name="Abrahante J.E."/>
            <person name="Garbe J."/>
        </authorList>
    </citation>
    <scope>NUCLEOTIDE SEQUENCE</scope>
    <source>
        <strain evidence="1">Duluth1</strain>
        <tissue evidence="1">Whole animal</tissue>
    </source>
</reference>